<name>A0A2I0BA76_9ASPA</name>
<proteinExistence type="predicted"/>
<dbReference type="STRING" id="1088818.A0A2I0BA76"/>
<feature type="compositionally biased region" description="Polar residues" evidence="1">
    <location>
        <begin position="1"/>
        <end position="17"/>
    </location>
</feature>
<dbReference type="AlphaFoldDB" id="A0A2I0BA76"/>
<dbReference type="Pfam" id="PF15697">
    <property type="entry name" value="DUF4666"/>
    <property type="match status" value="1"/>
</dbReference>
<evidence type="ECO:0000313" key="3">
    <source>
        <dbReference type="Proteomes" id="UP000236161"/>
    </source>
</evidence>
<evidence type="ECO:0000313" key="2">
    <source>
        <dbReference type="EMBL" id="PKA64690.1"/>
    </source>
</evidence>
<dbReference type="EMBL" id="KZ451903">
    <property type="protein sequence ID" value="PKA64690.1"/>
    <property type="molecule type" value="Genomic_DNA"/>
</dbReference>
<evidence type="ECO:0000256" key="1">
    <source>
        <dbReference type="SAM" id="MobiDB-lite"/>
    </source>
</evidence>
<sequence>MAGLQRSSETFRRSGSSGLVWEDRFLPGEMNKSEPKGEEADHKELGSSQSVGTIGRMERSRSSGAGRTHRTGKVSPAVDPPSPRVSGCGFCGIFGKSGVGHKAKARRS</sequence>
<dbReference type="PANTHER" id="PTHR33730:SF4">
    <property type="entry name" value="OS05G0542732 PROTEIN"/>
    <property type="match status" value="1"/>
</dbReference>
<evidence type="ECO:0008006" key="4">
    <source>
        <dbReference type="Google" id="ProtNLM"/>
    </source>
</evidence>
<dbReference type="InterPro" id="IPR031421">
    <property type="entry name" value="DUF4666"/>
</dbReference>
<protein>
    <recommendedName>
        <fullName evidence="4">MAPK kinase substrate protein</fullName>
    </recommendedName>
</protein>
<dbReference type="Proteomes" id="UP000236161">
    <property type="component" value="Unassembled WGS sequence"/>
</dbReference>
<dbReference type="PANTHER" id="PTHR33730">
    <property type="entry name" value="OS05G0542732 PROTEIN-RELATED"/>
    <property type="match status" value="1"/>
</dbReference>
<accession>A0A2I0BA76</accession>
<dbReference type="OrthoDB" id="689003at2759"/>
<keyword evidence="3" id="KW-1185">Reference proteome</keyword>
<gene>
    <name evidence="2" type="ORF">AXF42_Ash007437</name>
</gene>
<organism evidence="2 3">
    <name type="scientific">Apostasia shenzhenica</name>
    <dbReference type="NCBI Taxonomy" id="1088818"/>
    <lineage>
        <taxon>Eukaryota</taxon>
        <taxon>Viridiplantae</taxon>
        <taxon>Streptophyta</taxon>
        <taxon>Embryophyta</taxon>
        <taxon>Tracheophyta</taxon>
        <taxon>Spermatophyta</taxon>
        <taxon>Magnoliopsida</taxon>
        <taxon>Liliopsida</taxon>
        <taxon>Asparagales</taxon>
        <taxon>Orchidaceae</taxon>
        <taxon>Apostasioideae</taxon>
        <taxon>Apostasia</taxon>
    </lineage>
</organism>
<reference evidence="2 3" key="1">
    <citation type="journal article" date="2017" name="Nature">
        <title>The Apostasia genome and the evolution of orchids.</title>
        <authorList>
            <person name="Zhang G.Q."/>
            <person name="Liu K.W."/>
            <person name="Li Z."/>
            <person name="Lohaus R."/>
            <person name="Hsiao Y.Y."/>
            <person name="Niu S.C."/>
            <person name="Wang J.Y."/>
            <person name="Lin Y.C."/>
            <person name="Xu Q."/>
            <person name="Chen L.J."/>
            <person name="Yoshida K."/>
            <person name="Fujiwara S."/>
            <person name="Wang Z.W."/>
            <person name="Zhang Y.Q."/>
            <person name="Mitsuda N."/>
            <person name="Wang M."/>
            <person name="Liu G.H."/>
            <person name="Pecoraro L."/>
            <person name="Huang H.X."/>
            <person name="Xiao X.J."/>
            <person name="Lin M."/>
            <person name="Wu X.Y."/>
            <person name="Wu W.L."/>
            <person name="Chen Y.Y."/>
            <person name="Chang S.B."/>
            <person name="Sakamoto S."/>
            <person name="Ohme-Takagi M."/>
            <person name="Yagi M."/>
            <person name="Zeng S.J."/>
            <person name="Shen C.Y."/>
            <person name="Yeh C.M."/>
            <person name="Luo Y.B."/>
            <person name="Tsai W.C."/>
            <person name="Van de Peer Y."/>
            <person name="Liu Z.J."/>
        </authorList>
    </citation>
    <scope>NUCLEOTIDE SEQUENCE [LARGE SCALE GENOMIC DNA]</scope>
    <source>
        <strain evidence="3">cv. Shenzhen</strain>
        <tissue evidence="2">Stem</tissue>
    </source>
</reference>
<feature type="compositionally biased region" description="Basic and acidic residues" evidence="1">
    <location>
        <begin position="21"/>
        <end position="45"/>
    </location>
</feature>
<feature type="region of interest" description="Disordered" evidence="1">
    <location>
        <begin position="1"/>
        <end position="82"/>
    </location>
</feature>